<proteinExistence type="predicted"/>
<reference evidence="1 2" key="1">
    <citation type="submission" date="2019-11" db="EMBL/GenBank/DDBJ databases">
        <title>Whole genome sequence of Oryza granulata.</title>
        <authorList>
            <person name="Li W."/>
        </authorList>
    </citation>
    <scope>NUCLEOTIDE SEQUENCE [LARGE SCALE GENOMIC DNA]</scope>
    <source>
        <strain evidence="2">cv. Menghai</strain>
        <tissue evidence="1">Leaf</tissue>
    </source>
</reference>
<dbReference type="EMBL" id="SPHZ02000003">
    <property type="protein sequence ID" value="KAF0923522.1"/>
    <property type="molecule type" value="Genomic_DNA"/>
</dbReference>
<dbReference type="Proteomes" id="UP000479710">
    <property type="component" value="Unassembled WGS sequence"/>
</dbReference>
<keyword evidence="2" id="KW-1185">Reference proteome</keyword>
<protein>
    <submittedName>
        <fullName evidence="1">Uncharacterized protein</fullName>
    </submittedName>
</protein>
<sequence>MASEGKQEDSRPNFAFCMDAAGNLGARDSMEIRRWHNVLEIDCSATPSYRPRGLRRCVAGPHSQIADDAVAGPAAAPELLPVRCSLVDVAVGLT</sequence>
<gene>
    <name evidence="1" type="ORF">E2562_006406</name>
</gene>
<accession>A0A6G1EGJ5</accession>
<name>A0A6G1EGJ5_9ORYZ</name>
<evidence type="ECO:0000313" key="2">
    <source>
        <dbReference type="Proteomes" id="UP000479710"/>
    </source>
</evidence>
<organism evidence="1 2">
    <name type="scientific">Oryza meyeriana var. granulata</name>
    <dbReference type="NCBI Taxonomy" id="110450"/>
    <lineage>
        <taxon>Eukaryota</taxon>
        <taxon>Viridiplantae</taxon>
        <taxon>Streptophyta</taxon>
        <taxon>Embryophyta</taxon>
        <taxon>Tracheophyta</taxon>
        <taxon>Spermatophyta</taxon>
        <taxon>Magnoliopsida</taxon>
        <taxon>Liliopsida</taxon>
        <taxon>Poales</taxon>
        <taxon>Poaceae</taxon>
        <taxon>BOP clade</taxon>
        <taxon>Oryzoideae</taxon>
        <taxon>Oryzeae</taxon>
        <taxon>Oryzinae</taxon>
        <taxon>Oryza</taxon>
        <taxon>Oryza meyeriana</taxon>
    </lineage>
</organism>
<dbReference type="AlphaFoldDB" id="A0A6G1EGJ5"/>
<comment type="caution">
    <text evidence="1">The sequence shown here is derived from an EMBL/GenBank/DDBJ whole genome shotgun (WGS) entry which is preliminary data.</text>
</comment>
<evidence type="ECO:0000313" key="1">
    <source>
        <dbReference type="EMBL" id="KAF0923522.1"/>
    </source>
</evidence>